<dbReference type="SUPFAM" id="SSF54373">
    <property type="entry name" value="FAD-linked reductases, C-terminal domain"/>
    <property type="match status" value="1"/>
</dbReference>
<feature type="domain" description="FAD dependent oxidoreductase" evidence="2">
    <location>
        <begin position="4"/>
        <end position="397"/>
    </location>
</feature>
<dbReference type="PANTHER" id="PTHR13847">
    <property type="entry name" value="SARCOSINE DEHYDROGENASE-RELATED"/>
    <property type="match status" value="1"/>
</dbReference>
<evidence type="ECO:0000256" key="1">
    <source>
        <dbReference type="ARBA" id="ARBA00023002"/>
    </source>
</evidence>
<evidence type="ECO:0000259" key="2">
    <source>
        <dbReference type="Pfam" id="PF01266"/>
    </source>
</evidence>
<comment type="caution">
    <text evidence="3">The sequence shown here is derived from an EMBL/GenBank/DDBJ whole genome shotgun (WGS) entry which is preliminary data.</text>
</comment>
<dbReference type="RefSeq" id="WP_055727963.1">
    <property type="nucleotide sequence ID" value="NZ_LMAR01000033.1"/>
</dbReference>
<sequence length="416" mass="45891">MKVDTIVLGAGIVGISVALHLQKAGRSTLLVDRRGPGEETSYGNAGLIQREGVYPYGFPHDFGALFRYAMNNTIDASYHWSAIPKLAPFLFSYWMHSRASQHEAIAHKYAKLIEHCVTEHDVLAQEAGATELLRRKGWMKVFRTEKERDERLAEAARWKRDFDVNYRALDMATLKAEEPHLDHASLIGGLHWTDPVTVIDPLGLSKSYVALFEKHGGKLAIGDAATLVQSGAGWTVTLADGTKAEAKDVVVALGPWADVLTNKLGYRLPLAVKRGYHMHYKPQGNAVLNHPVLDTERGYFLAPMQQGIRLTTGAEFADRDAPKTPVQLARAEPIAKTLFPLGERLDAEPWLGRRPCTPDMMPIIGPAPKHKGLWFSFGHAHHGLTLAAVTGRMVAEMVTGQKVFVDPAPFAPSRFV</sequence>
<protein>
    <submittedName>
        <fullName evidence="3">Amino acid dehydrogenase</fullName>
    </submittedName>
</protein>
<dbReference type="SUPFAM" id="SSF51905">
    <property type="entry name" value="FAD/NAD(P)-binding domain"/>
    <property type="match status" value="1"/>
</dbReference>
<evidence type="ECO:0000313" key="3">
    <source>
        <dbReference type="EMBL" id="KQK30802.1"/>
    </source>
</evidence>
<dbReference type="AlphaFoldDB" id="A0A0Q3SZI6"/>
<dbReference type="GO" id="GO:0005737">
    <property type="term" value="C:cytoplasm"/>
    <property type="evidence" value="ECO:0007669"/>
    <property type="project" value="TreeGrafter"/>
</dbReference>
<proteinExistence type="predicted"/>
<evidence type="ECO:0000313" key="4">
    <source>
        <dbReference type="Proteomes" id="UP000051562"/>
    </source>
</evidence>
<organism evidence="3 4">
    <name type="scientific">Bosea thiooxidans</name>
    <dbReference type="NCBI Taxonomy" id="53254"/>
    <lineage>
        <taxon>Bacteria</taxon>
        <taxon>Pseudomonadati</taxon>
        <taxon>Pseudomonadota</taxon>
        <taxon>Alphaproteobacteria</taxon>
        <taxon>Hyphomicrobiales</taxon>
        <taxon>Boseaceae</taxon>
        <taxon>Bosea</taxon>
    </lineage>
</organism>
<name>A0A0Q3SZI6_9HYPH</name>
<dbReference type="STRING" id="53254.SAMN05660750_04021"/>
<keyword evidence="4" id="KW-1185">Reference proteome</keyword>
<dbReference type="Pfam" id="PF01266">
    <property type="entry name" value="DAO"/>
    <property type="match status" value="1"/>
</dbReference>
<dbReference type="Gene3D" id="3.50.50.60">
    <property type="entry name" value="FAD/NAD(P)-binding domain"/>
    <property type="match status" value="2"/>
</dbReference>
<keyword evidence="1" id="KW-0560">Oxidoreductase</keyword>
<dbReference type="PANTHER" id="PTHR13847:SF289">
    <property type="entry name" value="GLYCINE OXIDASE"/>
    <property type="match status" value="1"/>
</dbReference>
<reference evidence="3 4" key="1">
    <citation type="submission" date="2015-10" db="EMBL/GenBank/DDBJ databases">
        <title>Draft genome of Bosea thiooxidans.</title>
        <authorList>
            <person name="Wang X."/>
        </authorList>
    </citation>
    <scope>NUCLEOTIDE SEQUENCE [LARGE SCALE GENOMIC DNA]</scope>
    <source>
        <strain evidence="3 4">CGMCC 9174</strain>
    </source>
</reference>
<dbReference type="InterPro" id="IPR006076">
    <property type="entry name" value="FAD-dep_OxRdtase"/>
</dbReference>
<dbReference type="EMBL" id="LMAR01000033">
    <property type="protein sequence ID" value="KQK30802.1"/>
    <property type="molecule type" value="Genomic_DNA"/>
</dbReference>
<accession>A0A0Q3SZI6</accession>
<dbReference type="GO" id="GO:0016491">
    <property type="term" value="F:oxidoreductase activity"/>
    <property type="evidence" value="ECO:0007669"/>
    <property type="project" value="UniProtKB-KW"/>
</dbReference>
<gene>
    <name evidence="3" type="ORF">ARD30_12735</name>
</gene>
<dbReference type="Gene3D" id="3.30.9.10">
    <property type="entry name" value="D-Amino Acid Oxidase, subunit A, domain 2"/>
    <property type="match status" value="1"/>
</dbReference>
<dbReference type="InterPro" id="IPR036188">
    <property type="entry name" value="FAD/NAD-bd_sf"/>
</dbReference>
<dbReference type="Proteomes" id="UP000051562">
    <property type="component" value="Unassembled WGS sequence"/>
</dbReference>